<reference evidence="9" key="1">
    <citation type="submission" date="2020-08" db="EMBL/GenBank/DDBJ databases">
        <title>Functional genomics of gut bacteria from endangered species of beetles.</title>
        <authorList>
            <person name="Carlos-Shanley C."/>
        </authorList>
    </citation>
    <scope>NUCLEOTIDE SEQUENCE [LARGE SCALE GENOMIC DNA]</scope>
    <source>
        <strain evidence="9">S00060</strain>
    </source>
</reference>
<dbReference type="Gene3D" id="1.10.3730.20">
    <property type="match status" value="1"/>
</dbReference>
<name>A0A7W3NFE9_PRIAR</name>
<keyword evidence="4 7" id="KW-0812">Transmembrane</keyword>
<proteinExistence type="inferred from homology"/>
<evidence type="ECO:0000256" key="8">
    <source>
        <dbReference type="SAM" id="Phobius"/>
    </source>
</evidence>
<dbReference type="GO" id="GO:0022857">
    <property type="term" value="F:transmembrane transporter activity"/>
    <property type="evidence" value="ECO:0007669"/>
    <property type="project" value="InterPro"/>
</dbReference>
<evidence type="ECO:0000256" key="3">
    <source>
        <dbReference type="ARBA" id="ARBA00022475"/>
    </source>
</evidence>
<evidence type="ECO:0000256" key="1">
    <source>
        <dbReference type="ARBA" id="ARBA00004651"/>
    </source>
</evidence>
<evidence type="ECO:0000256" key="2">
    <source>
        <dbReference type="ARBA" id="ARBA00022448"/>
    </source>
</evidence>
<dbReference type="SUPFAM" id="SSF103481">
    <property type="entry name" value="Multidrug resistance efflux transporter EmrE"/>
    <property type="match status" value="1"/>
</dbReference>
<evidence type="ECO:0000256" key="4">
    <source>
        <dbReference type="ARBA" id="ARBA00022692"/>
    </source>
</evidence>
<feature type="transmembrane region" description="Helical" evidence="8">
    <location>
        <begin position="85"/>
        <end position="104"/>
    </location>
</feature>
<evidence type="ECO:0000256" key="5">
    <source>
        <dbReference type="ARBA" id="ARBA00022989"/>
    </source>
</evidence>
<dbReference type="InterPro" id="IPR045324">
    <property type="entry name" value="Small_multidrug_res"/>
</dbReference>
<organism evidence="9 10">
    <name type="scientific">Priestia aryabhattai</name>
    <name type="common">Bacillus aryabhattai</name>
    <dbReference type="NCBI Taxonomy" id="412384"/>
    <lineage>
        <taxon>Bacteria</taxon>
        <taxon>Bacillati</taxon>
        <taxon>Bacillota</taxon>
        <taxon>Bacilli</taxon>
        <taxon>Bacillales</taxon>
        <taxon>Bacillaceae</taxon>
        <taxon>Priestia</taxon>
    </lineage>
</organism>
<accession>A0A7W3NFE9</accession>
<keyword evidence="10" id="KW-1185">Reference proteome</keyword>
<evidence type="ECO:0000313" key="9">
    <source>
        <dbReference type="EMBL" id="MBA9042014.1"/>
    </source>
</evidence>
<comment type="subcellular location">
    <subcellularLocation>
        <location evidence="1 7">Cell membrane</location>
        <topology evidence="1 7">Multi-pass membrane protein</topology>
    </subcellularLocation>
</comment>
<dbReference type="GO" id="GO:0005886">
    <property type="term" value="C:plasma membrane"/>
    <property type="evidence" value="ECO:0007669"/>
    <property type="project" value="UniProtKB-SubCell"/>
</dbReference>
<evidence type="ECO:0000256" key="6">
    <source>
        <dbReference type="ARBA" id="ARBA00023136"/>
    </source>
</evidence>
<feature type="transmembrane region" description="Helical" evidence="8">
    <location>
        <begin position="33"/>
        <end position="51"/>
    </location>
</feature>
<dbReference type="FunFam" id="1.10.3730.20:FF:000001">
    <property type="entry name" value="Quaternary ammonium compound resistance transporter SugE"/>
    <property type="match status" value="1"/>
</dbReference>
<dbReference type="InterPro" id="IPR037185">
    <property type="entry name" value="EmrE-like"/>
</dbReference>
<dbReference type="Proteomes" id="UP000543174">
    <property type="component" value="Unassembled WGS sequence"/>
</dbReference>
<comment type="similarity">
    <text evidence="7">Belongs to the drug/metabolite transporter (DMT) superfamily. Small multidrug resistance (SMR) (TC 2.A.7.1) family.</text>
</comment>
<dbReference type="AlphaFoldDB" id="A0A7W3NFE9"/>
<dbReference type="Pfam" id="PF00893">
    <property type="entry name" value="Multi_Drug_Res"/>
    <property type="match status" value="1"/>
</dbReference>
<keyword evidence="6 8" id="KW-0472">Membrane</keyword>
<keyword evidence="3" id="KW-1003">Cell membrane</keyword>
<keyword evidence="5 8" id="KW-1133">Transmembrane helix</keyword>
<protein>
    <submittedName>
        <fullName evidence="9">Quaternary ammonium compound-resistance protein SugE</fullName>
    </submittedName>
</protein>
<dbReference type="PANTHER" id="PTHR30561">
    <property type="entry name" value="SMR FAMILY PROTON-DEPENDENT DRUG EFFLUX TRANSPORTER SUGE"/>
    <property type="match status" value="1"/>
</dbReference>
<dbReference type="InterPro" id="IPR000390">
    <property type="entry name" value="Small_drug/metabolite_transptr"/>
</dbReference>
<dbReference type="PANTHER" id="PTHR30561:SF0">
    <property type="entry name" value="GUANIDINIUM EXPORTER"/>
    <property type="match status" value="1"/>
</dbReference>
<evidence type="ECO:0000313" key="10">
    <source>
        <dbReference type="Proteomes" id="UP000543174"/>
    </source>
</evidence>
<keyword evidence="2" id="KW-0813">Transport</keyword>
<comment type="caution">
    <text evidence="9">The sequence shown here is derived from an EMBL/GenBank/DDBJ whole genome shotgun (WGS) entry which is preliminary data.</text>
</comment>
<dbReference type="EMBL" id="JACJHT010000008">
    <property type="protein sequence ID" value="MBA9042014.1"/>
    <property type="molecule type" value="Genomic_DNA"/>
</dbReference>
<evidence type="ECO:0000256" key="7">
    <source>
        <dbReference type="RuleBase" id="RU003942"/>
    </source>
</evidence>
<feature type="transmembrane region" description="Helical" evidence="8">
    <location>
        <begin position="58"/>
        <end position="79"/>
    </location>
</feature>
<gene>
    <name evidence="9" type="ORF">HNP21_005147</name>
</gene>
<sequence>MMAWALLILAGIEEVIATIAMKYMDGLKKKGPLFVMVIGFAFSFYCLSHAMRILPAGVAYGVWTGVGSVGITLTGILWFKEKLGIYQLISLCFILIGVIGLKMAS</sequence>